<sequence>MNRIYIIFVISVLVIITFGLIILSINQYVNEFNSKQINSFAQFIVKNYRYLSFIPIVLGIVGLFRTTVVGWFCAASVFYLLLLLGIMVGIKNTPESLFEISTYLLFMIFIGLPLILMNKSPLKNHYQIKSNLRLENIIAFASMSILATALLMLNAS</sequence>
<feature type="transmembrane region" description="Helical" evidence="1">
    <location>
        <begin position="6"/>
        <end position="26"/>
    </location>
</feature>
<dbReference type="AlphaFoldDB" id="A0A1T5MLD1"/>
<organism evidence="2 3">
    <name type="scientific">Ohtaekwangia koreensis</name>
    <dbReference type="NCBI Taxonomy" id="688867"/>
    <lineage>
        <taxon>Bacteria</taxon>
        <taxon>Pseudomonadati</taxon>
        <taxon>Bacteroidota</taxon>
        <taxon>Cytophagia</taxon>
        <taxon>Cytophagales</taxon>
        <taxon>Fulvivirgaceae</taxon>
        <taxon>Ohtaekwangia</taxon>
    </lineage>
</organism>
<keyword evidence="1" id="KW-0472">Membrane</keyword>
<protein>
    <submittedName>
        <fullName evidence="2">Uncharacterized protein</fullName>
    </submittedName>
</protein>
<feature type="transmembrane region" description="Helical" evidence="1">
    <location>
        <begin position="97"/>
        <end position="117"/>
    </location>
</feature>
<evidence type="ECO:0000313" key="2">
    <source>
        <dbReference type="EMBL" id="SKC88863.1"/>
    </source>
</evidence>
<keyword evidence="1" id="KW-0812">Transmembrane</keyword>
<keyword evidence="1" id="KW-1133">Transmembrane helix</keyword>
<accession>A0A1T5MLD1</accession>
<reference evidence="2 3" key="1">
    <citation type="submission" date="2017-02" db="EMBL/GenBank/DDBJ databases">
        <authorList>
            <person name="Peterson S.W."/>
        </authorList>
    </citation>
    <scope>NUCLEOTIDE SEQUENCE [LARGE SCALE GENOMIC DNA]</scope>
    <source>
        <strain evidence="2 3">DSM 25262</strain>
    </source>
</reference>
<keyword evidence="3" id="KW-1185">Reference proteome</keyword>
<feature type="transmembrane region" description="Helical" evidence="1">
    <location>
        <begin position="137"/>
        <end position="155"/>
    </location>
</feature>
<gene>
    <name evidence="2" type="ORF">SAMN05660236_5713</name>
</gene>
<name>A0A1T5MLD1_9BACT</name>
<dbReference type="EMBL" id="FUZU01000005">
    <property type="protein sequence ID" value="SKC88863.1"/>
    <property type="molecule type" value="Genomic_DNA"/>
</dbReference>
<feature type="transmembrane region" description="Helical" evidence="1">
    <location>
        <begin position="47"/>
        <end position="63"/>
    </location>
</feature>
<evidence type="ECO:0000313" key="3">
    <source>
        <dbReference type="Proteomes" id="UP000190961"/>
    </source>
</evidence>
<feature type="transmembrane region" description="Helical" evidence="1">
    <location>
        <begin position="69"/>
        <end position="90"/>
    </location>
</feature>
<proteinExistence type="predicted"/>
<dbReference type="Proteomes" id="UP000190961">
    <property type="component" value="Unassembled WGS sequence"/>
</dbReference>
<evidence type="ECO:0000256" key="1">
    <source>
        <dbReference type="SAM" id="Phobius"/>
    </source>
</evidence>